<comment type="caution">
    <text evidence="1">The sequence shown here is derived from an EMBL/GenBank/DDBJ whole genome shotgun (WGS) entry which is preliminary data.</text>
</comment>
<sequence length="223" mass="25003">MTSILVSNPCIRLLGDGDCVSKSRTSKIPCFNCSNLDSASNGLFSFKSSVTGGKERRRKLSPVFAGTLDGAIDPDESEDERGKQENSDSEIGGVNSEILREKLERIVGKDDSAFSGVDLATLIRNKYGRSYDVQLIKKEFMGRNLLALNVMWKYMEQRSFPLTEEEYLLRLDDVANTLKCWGAVSHVRNTLEKSKERPRIGKAVSIFIDMDESGGRSNEWIYK</sequence>
<keyword evidence="2" id="KW-1185">Reference proteome</keyword>
<evidence type="ECO:0000313" key="1">
    <source>
        <dbReference type="EMBL" id="KAI5678287.1"/>
    </source>
</evidence>
<accession>A0ACC0C084</accession>
<gene>
    <name evidence="1" type="ORF">M9H77_09237</name>
</gene>
<evidence type="ECO:0000313" key="2">
    <source>
        <dbReference type="Proteomes" id="UP001060085"/>
    </source>
</evidence>
<proteinExistence type="predicted"/>
<name>A0ACC0C084_CATRO</name>
<protein>
    <submittedName>
        <fullName evidence="1">Uncharacterized protein</fullName>
    </submittedName>
</protein>
<organism evidence="1 2">
    <name type="scientific">Catharanthus roseus</name>
    <name type="common">Madagascar periwinkle</name>
    <name type="synonym">Vinca rosea</name>
    <dbReference type="NCBI Taxonomy" id="4058"/>
    <lineage>
        <taxon>Eukaryota</taxon>
        <taxon>Viridiplantae</taxon>
        <taxon>Streptophyta</taxon>
        <taxon>Embryophyta</taxon>
        <taxon>Tracheophyta</taxon>
        <taxon>Spermatophyta</taxon>
        <taxon>Magnoliopsida</taxon>
        <taxon>eudicotyledons</taxon>
        <taxon>Gunneridae</taxon>
        <taxon>Pentapetalae</taxon>
        <taxon>asterids</taxon>
        <taxon>lamiids</taxon>
        <taxon>Gentianales</taxon>
        <taxon>Apocynaceae</taxon>
        <taxon>Rauvolfioideae</taxon>
        <taxon>Vinceae</taxon>
        <taxon>Catharanthinae</taxon>
        <taxon>Catharanthus</taxon>
    </lineage>
</organism>
<reference evidence="2" key="1">
    <citation type="journal article" date="2023" name="Nat. Plants">
        <title>Single-cell RNA sequencing provides a high-resolution roadmap for understanding the multicellular compartmentation of specialized metabolism.</title>
        <authorList>
            <person name="Sun S."/>
            <person name="Shen X."/>
            <person name="Li Y."/>
            <person name="Li Y."/>
            <person name="Wang S."/>
            <person name="Li R."/>
            <person name="Zhang H."/>
            <person name="Shen G."/>
            <person name="Guo B."/>
            <person name="Wei J."/>
            <person name="Xu J."/>
            <person name="St-Pierre B."/>
            <person name="Chen S."/>
            <person name="Sun C."/>
        </authorList>
    </citation>
    <scope>NUCLEOTIDE SEQUENCE [LARGE SCALE GENOMIC DNA]</scope>
</reference>
<dbReference type="Proteomes" id="UP001060085">
    <property type="component" value="Linkage Group LG02"/>
</dbReference>
<dbReference type="EMBL" id="CM044702">
    <property type="protein sequence ID" value="KAI5678287.1"/>
    <property type="molecule type" value="Genomic_DNA"/>
</dbReference>